<dbReference type="GO" id="GO:0005886">
    <property type="term" value="C:plasma membrane"/>
    <property type="evidence" value="ECO:0007669"/>
    <property type="project" value="UniProtKB-SubCell"/>
</dbReference>
<evidence type="ECO:0000256" key="13">
    <source>
        <dbReference type="HAMAP-Rule" id="MF_01458"/>
    </source>
</evidence>
<dbReference type="HAMAP" id="MF_01458">
    <property type="entry name" value="FtsH"/>
    <property type="match status" value="1"/>
</dbReference>
<feature type="transmembrane region" description="Helical" evidence="13">
    <location>
        <begin position="6"/>
        <end position="24"/>
    </location>
</feature>
<dbReference type="GO" id="GO:0004176">
    <property type="term" value="F:ATP-dependent peptidase activity"/>
    <property type="evidence" value="ECO:0007669"/>
    <property type="project" value="InterPro"/>
</dbReference>
<comment type="similarity">
    <text evidence="13">In the central section; belongs to the AAA ATPase family.</text>
</comment>
<evidence type="ECO:0000313" key="16">
    <source>
        <dbReference type="EMBL" id="SHK13050.1"/>
    </source>
</evidence>
<evidence type="ECO:0000256" key="7">
    <source>
        <dbReference type="ARBA" id="ARBA00022801"/>
    </source>
</evidence>
<keyword evidence="11 13" id="KW-0482">Metalloprotease</keyword>
<feature type="binding site" evidence="13">
    <location>
        <position position="352"/>
    </location>
    <ligand>
        <name>Zn(2+)</name>
        <dbReference type="ChEBI" id="CHEBI:29105"/>
        <note>catalytic</note>
    </ligand>
</feature>
<dbReference type="STRING" id="1121301.SAMN02745912_02351"/>
<gene>
    <name evidence="13" type="primary">ftsH</name>
    <name evidence="16" type="ORF">SAMN02745912_02351</name>
</gene>
<dbReference type="FunFam" id="1.10.8.60:FF:000001">
    <property type="entry name" value="ATP-dependent zinc metalloprotease FtsH"/>
    <property type="match status" value="1"/>
</dbReference>
<dbReference type="Gene3D" id="3.40.50.300">
    <property type="entry name" value="P-loop containing nucleotide triphosphate hydrolases"/>
    <property type="match status" value="1"/>
</dbReference>
<dbReference type="AlphaFoldDB" id="A0A1M6PYN7"/>
<protein>
    <recommendedName>
        <fullName evidence="13">ATP-dependent zinc metalloprotease FtsH</fullName>
        <ecNumber evidence="13">3.4.24.-</ecNumber>
    </recommendedName>
</protein>
<feature type="domain" description="AAA+ ATPase" evidence="15">
    <location>
        <begin position="121"/>
        <end position="257"/>
    </location>
</feature>
<dbReference type="Pfam" id="PF17862">
    <property type="entry name" value="AAA_lid_3"/>
    <property type="match status" value="1"/>
</dbReference>
<dbReference type="InterPro" id="IPR003593">
    <property type="entry name" value="AAA+_ATPase"/>
</dbReference>
<keyword evidence="4 13" id="KW-0812">Transmembrane</keyword>
<keyword evidence="5 13" id="KW-0479">Metal-binding</keyword>
<dbReference type="InterPro" id="IPR000642">
    <property type="entry name" value="Peptidase_M41"/>
</dbReference>
<dbReference type="InterPro" id="IPR041569">
    <property type="entry name" value="AAA_lid_3"/>
</dbReference>
<keyword evidence="16" id="KW-0131">Cell cycle</keyword>
<accession>A0A1M6PYN7</accession>
<dbReference type="RefSeq" id="WP_073150154.1">
    <property type="nucleotide sequence ID" value="NZ_FRAG01000028.1"/>
</dbReference>
<keyword evidence="12 13" id="KW-0472">Membrane</keyword>
<dbReference type="EMBL" id="FRAG01000028">
    <property type="protein sequence ID" value="SHK13050.1"/>
    <property type="molecule type" value="Genomic_DNA"/>
</dbReference>
<dbReference type="InterPro" id="IPR003959">
    <property type="entry name" value="ATPase_AAA_core"/>
</dbReference>
<dbReference type="GO" id="GO:0004222">
    <property type="term" value="F:metalloendopeptidase activity"/>
    <property type="evidence" value="ECO:0007669"/>
    <property type="project" value="InterPro"/>
</dbReference>
<dbReference type="InterPro" id="IPR005936">
    <property type="entry name" value="FtsH"/>
</dbReference>
<dbReference type="PROSITE" id="PS00674">
    <property type="entry name" value="AAA"/>
    <property type="match status" value="1"/>
</dbReference>
<keyword evidence="13" id="KW-1003">Cell membrane</keyword>
<name>A0A1M6PYN7_PARC5</name>
<evidence type="ECO:0000256" key="9">
    <source>
        <dbReference type="ARBA" id="ARBA00022840"/>
    </source>
</evidence>
<keyword evidence="9 13" id="KW-0067">ATP-binding</keyword>
<dbReference type="FunFam" id="3.40.50.300:FF:000352">
    <property type="entry name" value="ATP-dependent zinc metalloprotease FTSH 7, chloroplastic"/>
    <property type="match status" value="1"/>
</dbReference>
<keyword evidence="17" id="KW-1185">Reference proteome</keyword>
<dbReference type="GO" id="GO:0008270">
    <property type="term" value="F:zinc ion binding"/>
    <property type="evidence" value="ECO:0007669"/>
    <property type="project" value="UniProtKB-UniRule"/>
</dbReference>
<feature type="binding site" evidence="13">
    <location>
        <position position="348"/>
    </location>
    <ligand>
        <name>Zn(2+)</name>
        <dbReference type="ChEBI" id="CHEBI:29105"/>
        <note>catalytic</note>
    </ligand>
</feature>
<evidence type="ECO:0000256" key="4">
    <source>
        <dbReference type="ARBA" id="ARBA00022692"/>
    </source>
</evidence>
<dbReference type="Gene3D" id="1.10.8.60">
    <property type="match status" value="1"/>
</dbReference>
<evidence type="ECO:0000256" key="1">
    <source>
        <dbReference type="ARBA" id="ARBA00004370"/>
    </source>
</evidence>
<evidence type="ECO:0000256" key="6">
    <source>
        <dbReference type="ARBA" id="ARBA00022741"/>
    </source>
</evidence>
<evidence type="ECO:0000256" key="8">
    <source>
        <dbReference type="ARBA" id="ARBA00022833"/>
    </source>
</evidence>
<proteinExistence type="inferred from homology"/>
<comment type="subunit">
    <text evidence="13">Homohexamer.</text>
</comment>
<dbReference type="InterPro" id="IPR003960">
    <property type="entry name" value="ATPase_AAA_CS"/>
</dbReference>
<comment type="similarity">
    <text evidence="14">Belongs to the AAA ATPase family.</text>
</comment>
<dbReference type="EC" id="3.4.24.-" evidence="13"/>
<dbReference type="GO" id="GO:0030163">
    <property type="term" value="P:protein catabolic process"/>
    <property type="evidence" value="ECO:0007669"/>
    <property type="project" value="UniProtKB-UniRule"/>
</dbReference>
<dbReference type="GO" id="GO:0005737">
    <property type="term" value="C:cytoplasm"/>
    <property type="evidence" value="ECO:0007669"/>
    <property type="project" value="UniProtKB-ARBA"/>
</dbReference>
<dbReference type="NCBIfam" id="TIGR01241">
    <property type="entry name" value="FtsH_fam"/>
    <property type="match status" value="1"/>
</dbReference>
<keyword evidence="3 13" id="KW-0645">Protease</keyword>
<feature type="active site" evidence="13">
    <location>
        <position position="349"/>
    </location>
</feature>
<dbReference type="PANTHER" id="PTHR23076:SF97">
    <property type="entry name" value="ATP-DEPENDENT ZINC METALLOPROTEASE YME1L1"/>
    <property type="match status" value="1"/>
</dbReference>
<dbReference type="InterPro" id="IPR037219">
    <property type="entry name" value="Peptidase_M41-like"/>
</dbReference>
<evidence type="ECO:0000259" key="15">
    <source>
        <dbReference type="SMART" id="SM00382"/>
    </source>
</evidence>
<comment type="subcellular location">
    <subcellularLocation>
        <location evidence="13">Cell membrane</location>
        <topology evidence="13">Multi-pass membrane protein</topology>
        <orientation evidence="13">Cytoplasmic side</orientation>
    </subcellularLocation>
    <subcellularLocation>
        <location evidence="1">Membrane</location>
    </subcellularLocation>
</comment>
<dbReference type="InterPro" id="IPR027417">
    <property type="entry name" value="P-loop_NTPase"/>
</dbReference>
<evidence type="ECO:0000256" key="12">
    <source>
        <dbReference type="ARBA" id="ARBA00023136"/>
    </source>
</evidence>
<keyword evidence="6 13" id="KW-0547">Nucleotide-binding</keyword>
<sequence length="520" mass="58146">MKRKTLFIILLSSIILNIVLIIASRANGKSPASLNIRSSTLSILILFSIICLIYYLKSHNSPQFAPVNLKSEKNEKRNDKSDEATIGFKDVAGLDEAKEELGEIIDFLKNPDKYRAMGAKIPKGILLHGPPGTGKTLLARAIAGETNSKFIPASGSEFVEKYVGVGAKRVRALFEKARKEAPSVIFIDEIDAIGAKRTLESNNEKDQTLNQLLIEMDGFNNDQTVIIIGATNRIDMLDEALKRPGRFDRNIFIGNPDIKSREEIFKVHIRNKPISPKIDVKDLAKRTHGMSGAHISNIANEAAILAVRNNKKIIDIDDFNNAIEKVIGGLERKNFSIIEKEKRRVSFHEAGHALMGKILNTDLISKISIIPRSQALGYVMYTPDEERFLITKDELYNKIKVMLGGRAAEEIVLGNVSTGAKDDLKKANQIAFQMVCEYGMSDLQNRFYEPSLIRNCYDTIDKEINKIILHCYKDTLTIIESNKDLLGKIAEILFEKETLTGEELNKIIKAFDSSKNLSII</sequence>
<dbReference type="Gene3D" id="1.20.58.760">
    <property type="entry name" value="Peptidase M41"/>
    <property type="match status" value="1"/>
</dbReference>
<comment type="function">
    <text evidence="13">Acts as a processive, ATP-dependent zinc metallopeptidase for both cytoplasmic and membrane proteins. Plays a role in the quality control of integral membrane proteins.</text>
</comment>
<keyword evidence="7 13" id="KW-0378">Hydrolase</keyword>
<evidence type="ECO:0000256" key="14">
    <source>
        <dbReference type="RuleBase" id="RU003651"/>
    </source>
</evidence>
<dbReference type="Proteomes" id="UP000184465">
    <property type="component" value="Unassembled WGS sequence"/>
</dbReference>
<dbReference type="PANTHER" id="PTHR23076">
    <property type="entry name" value="METALLOPROTEASE M41 FTSH"/>
    <property type="match status" value="1"/>
</dbReference>
<feature type="transmembrane region" description="Helical" evidence="13">
    <location>
        <begin position="36"/>
        <end position="56"/>
    </location>
</feature>
<comment type="similarity">
    <text evidence="2 13">In the C-terminal section; belongs to the peptidase M41 family.</text>
</comment>
<evidence type="ECO:0000256" key="11">
    <source>
        <dbReference type="ARBA" id="ARBA00023049"/>
    </source>
</evidence>
<evidence type="ECO:0000313" key="17">
    <source>
        <dbReference type="Proteomes" id="UP000184465"/>
    </source>
</evidence>
<dbReference type="FunFam" id="1.20.58.760:FF:000001">
    <property type="entry name" value="ATP-dependent zinc metalloprotease FtsH"/>
    <property type="match status" value="1"/>
</dbReference>
<evidence type="ECO:0000256" key="3">
    <source>
        <dbReference type="ARBA" id="ARBA00022670"/>
    </source>
</evidence>
<dbReference type="Pfam" id="PF01434">
    <property type="entry name" value="Peptidase_M41"/>
    <property type="match status" value="1"/>
</dbReference>
<evidence type="ECO:0000256" key="10">
    <source>
        <dbReference type="ARBA" id="ARBA00022989"/>
    </source>
</evidence>
<feature type="binding site" evidence="13">
    <location>
        <position position="423"/>
    </location>
    <ligand>
        <name>Zn(2+)</name>
        <dbReference type="ChEBI" id="CHEBI:29105"/>
        <note>catalytic</note>
    </ligand>
</feature>
<evidence type="ECO:0000256" key="2">
    <source>
        <dbReference type="ARBA" id="ARBA00010044"/>
    </source>
</evidence>
<dbReference type="GO" id="GO:0016887">
    <property type="term" value="F:ATP hydrolysis activity"/>
    <property type="evidence" value="ECO:0007669"/>
    <property type="project" value="UniProtKB-UniRule"/>
</dbReference>
<keyword evidence="16" id="KW-0132">Cell division</keyword>
<organism evidence="16 17">
    <name type="scientific">Paramaledivibacter caminithermalis (strain DSM 15212 / CIP 107654 / DViRD3)</name>
    <name type="common">Clostridium caminithermale</name>
    <dbReference type="NCBI Taxonomy" id="1121301"/>
    <lineage>
        <taxon>Bacteria</taxon>
        <taxon>Bacillati</taxon>
        <taxon>Bacillota</taxon>
        <taxon>Clostridia</taxon>
        <taxon>Peptostreptococcales</taxon>
        <taxon>Caminicellaceae</taxon>
        <taxon>Paramaledivibacter</taxon>
    </lineage>
</organism>
<feature type="binding site" evidence="13">
    <location>
        <begin position="129"/>
        <end position="136"/>
    </location>
    <ligand>
        <name>ATP</name>
        <dbReference type="ChEBI" id="CHEBI:30616"/>
    </ligand>
</feature>
<comment type="cofactor">
    <cofactor evidence="13">
        <name>Zn(2+)</name>
        <dbReference type="ChEBI" id="CHEBI:29105"/>
    </cofactor>
    <text evidence="13">Binds 1 zinc ion per subunit.</text>
</comment>
<dbReference type="SMART" id="SM00382">
    <property type="entry name" value="AAA"/>
    <property type="match status" value="1"/>
</dbReference>
<dbReference type="GO" id="GO:0006508">
    <property type="term" value="P:proteolysis"/>
    <property type="evidence" value="ECO:0007669"/>
    <property type="project" value="UniProtKB-KW"/>
</dbReference>
<dbReference type="SUPFAM" id="SSF52540">
    <property type="entry name" value="P-loop containing nucleoside triphosphate hydrolases"/>
    <property type="match status" value="1"/>
</dbReference>
<reference evidence="17" key="1">
    <citation type="submission" date="2016-11" db="EMBL/GenBank/DDBJ databases">
        <authorList>
            <person name="Varghese N."/>
            <person name="Submissions S."/>
        </authorList>
    </citation>
    <scope>NUCLEOTIDE SEQUENCE [LARGE SCALE GENOMIC DNA]</scope>
    <source>
        <strain evidence="17">DSM 15212 / CIP 107654 / DViRD3</strain>
    </source>
</reference>
<dbReference type="OrthoDB" id="9809379at2"/>
<keyword evidence="10 13" id="KW-1133">Transmembrane helix</keyword>
<dbReference type="GO" id="GO:0005524">
    <property type="term" value="F:ATP binding"/>
    <property type="evidence" value="ECO:0007669"/>
    <property type="project" value="UniProtKB-UniRule"/>
</dbReference>
<dbReference type="CDD" id="cd19501">
    <property type="entry name" value="RecA-like_FtsH"/>
    <property type="match status" value="1"/>
</dbReference>
<keyword evidence="8 13" id="KW-0862">Zinc</keyword>
<evidence type="ECO:0000256" key="5">
    <source>
        <dbReference type="ARBA" id="ARBA00022723"/>
    </source>
</evidence>
<dbReference type="SUPFAM" id="SSF140990">
    <property type="entry name" value="FtsH protease domain-like"/>
    <property type="match status" value="1"/>
</dbReference>
<dbReference type="GO" id="GO:0051301">
    <property type="term" value="P:cell division"/>
    <property type="evidence" value="ECO:0007669"/>
    <property type="project" value="UniProtKB-KW"/>
</dbReference>
<dbReference type="Pfam" id="PF00004">
    <property type="entry name" value="AAA"/>
    <property type="match status" value="1"/>
</dbReference>